<sequence length="183" mass="20431">MYTSNREVFLDLLVFNSIVIVSYSFTSYPIPFILNSSTLALTLLYSENQPFGHLLLLVRRDLNKGVLGGVVQYDTVKARLDRFEQIGILVPLPEILMSAVASLETYDEPHESRKLSFLEKAAKANAKLAQIYKHLGIEHDPYHVTLGTLSCHSSQPQVRGNLQPVMHYGTIASGNVLVKDVET</sequence>
<evidence type="ECO:0000313" key="2">
    <source>
        <dbReference type="EMBL" id="CAF9929516.1"/>
    </source>
</evidence>
<protein>
    <submittedName>
        <fullName evidence="2">Uncharacterized protein</fullName>
    </submittedName>
</protein>
<proteinExistence type="predicted"/>
<dbReference type="EMBL" id="CAJPDQ010000032">
    <property type="protein sequence ID" value="CAF9929516.1"/>
    <property type="molecule type" value="Genomic_DNA"/>
</dbReference>
<feature type="transmembrane region" description="Helical" evidence="1">
    <location>
        <begin position="12"/>
        <end position="34"/>
    </location>
</feature>
<accession>A0A8H3FNW3</accession>
<keyword evidence="1" id="KW-0472">Membrane</keyword>
<evidence type="ECO:0000256" key="1">
    <source>
        <dbReference type="SAM" id="Phobius"/>
    </source>
</evidence>
<name>A0A8H3FNW3_9LECA</name>
<organism evidence="2 3">
    <name type="scientific">Gomphillus americanus</name>
    <dbReference type="NCBI Taxonomy" id="1940652"/>
    <lineage>
        <taxon>Eukaryota</taxon>
        <taxon>Fungi</taxon>
        <taxon>Dikarya</taxon>
        <taxon>Ascomycota</taxon>
        <taxon>Pezizomycotina</taxon>
        <taxon>Lecanoromycetes</taxon>
        <taxon>OSLEUM clade</taxon>
        <taxon>Ostropomycetidae</taxon>
        <taxon>Ostropales</taxon>
        <taxon>Graphidaceae</taxon>
        <taxon>Gomphilloideae</taxon>
        <taxon>Gomphillus</taxon>
    </lineage>
</organism>
<reference evidence="2" key="1">
    <citation type="submission" date="2021-03" db="EMBL/GenBank/DDBJ databases">
        <authorList>
            <person name="Tagirdzhanova G."/>
        </authorList>
    </citation>
    <scope>NUCLEOTIDE SEQUENCE</scope>
</reference>
<keyword evidence="3" id="KW-1185">Reference proteome</keyword>
<gene>
    <name evidence="2" type="ORF">GOMPHAMPRED_005429</name>
</gene>
<keyword evidence="1" id="KW-1133">Transmembrane helix</keyword>
<keyword evidence="1" id="KW-0812">Transmembrane</keyword>
<dbReference type="AlphaFoldDB" id="A0A8H3FNW3"/>
<comment type="caution">
    <text evidence="2">The sequence shown here is derived from an EMBL/GenBank/DDBJ whole genome shotgun (WGS) entry which is preliminary data.</text>
</comment>
<dbReference type="Proteomes" id="UP000664169">
    <property type="component" value="Unassembled WGS sequence"/>
</dbReference>
<evidence type="ECO:0000313" key="3">
    <source>
        <dbReference type="Proteomes" id="UP000664169"/>
    </source>
</evidence>